<gene>
    <name evidence="1" type="ORF">AAE3_LOCUS3269</name>
</gene>
<name>A0A8S0WMI8_CYCAE</name>
<dbReference type="EMBL" id="CACVBS010000031">
    <property type="protein sequence ID" value="CAA7260972.1"/>
    <property type="molecule type" value="Genomic_DNA"/>
</dbReference>
<evidence type="ECO:0000313" key="2">
    <source>
        <dbReference type="Proteomes" id="UP000467700"/>
    </source>
</evidence>
<comment type="caution">
    <text evidence="1">The sequence shown here is derived from an EMBL/GenBank/DDBJ whole genome shotgun (WGS) entry which is preliminary data.</text>
</comment>
<sequence length="280" mass="31579">MRYKFAARDDSCPSFPLQFPHDGYVAPHQLWNNSNTTMTFDNHPSQYPANYPQHQPLQGQYSPNYQHRPVSQQSYSQERRGSASLAVVGNFTPGMQHQLSSNPLPTPQSILDGTFEAAVAYADTNRDVVTYVPRRPEYSGEPSLPSIIFSVHGRPGPFIGDIIDGKVVLDGAYDLVFRDKLWKQTSLTVDWPGVTSSSGYIPCFRDNRDLTRTEVAKIVAENVKAIVSTGLSGKPLKWGPQVIDAYSKRWNLRKIDYRDVRLIAINYYRKTWIPVLAVNA</sequence>
<accession>A0A8S0WMI8</accession>
<protein>
    <submittedName>
        <fullName evidence="1">Uncharacterized protein</fullName>
    </submittedName>
</protein>
<reference evidence="1 2" key="1">
    <citation type="submission" date="2020-01" db="EMBL/GenBank/DDBJ databases">
        <authorList>
            <person name="Gupta K D."/>
        </authorList>
    </citation>
    <scope>NUCLEOTIDE SEQUENCE [LARGE SCALE GENOMIC DNA]</scope>
</reference>
<organism evidence="1 2">
    <name type="scientific">Cyclocybe aegerita</name>
    <name type="common">Black poplar mushroom</name>
    <name type="synonym">Agrocybe aegerita</name>
    <dbReference type="NCBI Taxonomy" id="1973307"/>
    <lineage>
        <taxon>Eukaryota</taxon>
        <taxon>Fungi</taxon>
        <taxon>Dikarya</taxon>
        <taxon>Basidiomycota</taxon>
        <taxon>Agaricomycotina</taxon>
        <taxon>Agaricomycetes</taxon>
        <taxon>Agaricomycetidae</taxon>
        <taxon>Agaricales</taxon>
        <taxon>Agaricineae</taxon>
        <taxon>Bolbitiaceae</taxon>
        <taxon>Cyclocybe</taxon>
    </lineage>
</organism>
<proteinExistence type="predicted"/>
<dbReference type="OrthoDB" id="2602575at2759"/>
<keyword evidence="2" id="KW-1185">Reference proteome</keyword>
<dbReference type="AlphaFoldDB" id="A0A8S0WMI8"/>
<evidence type="ECO:0000313" key="1">
    <source>
        <dbReference type="EMBL" id="CAA7260972.1"/>
    </source>
</evidence>
<dbReference type="Proteomes" id="UP000467700">
    <property type="component" value="Unassembled WGS sequence"/>
</dbReference>